<evidence type="ECO:0000313" key="2">
    <source>
        <dbReference type="EMBL" id="QJA89936.1"/>
    </source>
</evidence>
<proteinExistence type="predicted"/>
<protein>
    <recommendedName>
        <fullName evidence="3">Phage ABA sandwich domain-containing protein</fullName>
    </recommendedName>
</protein>
<reference evidence="1" key="1">
    <citation type="submission" date="2020-03" db="EMBL/GenBank/DDBJ databases">
        <title>The deep terrestrial virosphere.</title>
        <authorList>
            <person name="Holmfeldt K."/>
            <person name="Nilsson E."/>
            <person name="Simone D."/>
            <person name="Lopez-Fernandez M."/>
            <person name="Wu X."/>
            <person name="de Brujin I."/>
            <person name="Lundin D."/>
            <person name="Andersson A."/>
            <person name="Bertilsson S."/>
            <person name="Dopson M."/>
        </authorList>
    </citation>
    <scope>NUCLEOTIDE SEQUENCE</scope>
    <source>
        <strain evidence="1">MM415A00329</strain>
        <strain evidence="2">MM415B02471</strain>
    </source>
</reference>
<name>A0A6M3KNS1_9ZZZZ</name>
<dbReference type="EMBL" id="MT142500">
    <property type="protein sequence ID" value="QJA82978.1"/>
    <property type="molecule type" value="Genomic_DNA"/>
</dbReference>
<organism evidence="1">
    <name type="scientific">viral metagenome</name>
    <dbReference type="NCBI Taxonomy" id="1070528"/>
    <lineage>
        <taxon>unclassified sequences</taxon>
        <taxon>metagenomes</taxon>
        <taxon>organismal metagenomes</taxon>
    </lineage>
</organism>
<dbReference type="AlphaFoldDB" id="A0A6M3KNS1"/>
<sequence length="115" mass="13432">MTKSDLLELIESGDPAVEWIRGHWKEEYWHQFHQSSVGEPHYPDITHPAMLNAVLDMIEELEYIPSMQPRKNKVYEFVLCDVKKVHDGFVKSNNRSKAAAEALLWCVRKKLEVQP</sequence>
<gene>
    <name evidence="1" type="ORF">MM415A00329_0032</name>
    <name evidence="2" type="ORF">MM415B02471_0010</name>
</gene>
<evidence type="ECO:0000313" key="1">
    <source>
        <dbReference type="EMBL" id="QJA82978.1"/>
    </source>
</evidence>
<evidence type="ECO:0008006" key="3">
    <source>
        <dbReference type="Google" id="ProtNLM"/>
    </source>
</evidence>
<dbReference type="EMBL" id="MT142879">
    <property type="protein sequence ID" value="QJA89936.1"/>
    <property type="molecule type" value="Genomic_DNA"/>
</dbReference>
<accession>A0A6M3KNS1</accession>